<evidence type="ECO:0000313" key="1">
    <source>
        <dbReference type="EMBL" id="CEF57337.1"/>
    </source>
</evidence>
<proteinExistence type="predicted"/>
<protein>
    <submittedName>
        <fullName evidence="1">Uncharacterized protein</fullName>
    </submittedName>
</protein>
<gene>
    <name evidence="1" type="ORF">AGA_1P26</name>
</gene>
<dbReference type="AlphaFoldDB" id="A0A0U5F8D9"/>
<evidence type="ECO:0000313" key="2">
    <source>
        <dbReference type="Proteomes" id="UP000068250"/>
    </source>
</evidence>
<geneLocation type="plasmid" evidence="2">
    <name>1P</name>
</geneLocation>
<reference evidence="2" key="1">
    <citation type="submission" date="2014-09" db="EMBL/GenBank/DDBJ databases">
        <authorList>
            <person name="Illeghems K.G."/>
        </authorList>
    </citation>
    <scope>NUCLEOTIDE SEQUENCE [LARGE SCALE GENOMIC DNA]</scope>
    <source>
        <strain evidence="2">LMG 23848T</strain>
        <plasmid evidence="2">1P</plasmid>
    </source>
</reference>
<organism evidence="1 2">
    <name type="scientific">Acetobacter ghanensis</name>
    <dbReference type="NCBI Taxonomy" id="431306"/>
    <lineage>
        <taxon>Bacteria</taxon>
        <taxon>Pseudomonadati</taxon>
        <taxon>Pseudomonadota</taxon>
        <taxon>Alphaproteobacteria</taxon>
        <taxon>Acetobacterales</taxon>
        <taxon>Acetobacteraceae</taxon>
        <taxon>Acetobacter</taxon>
    </lineage>
</organism>
<name>A0A0U5F8D9_9PROT</name>
<dbReference type="Proteomes" id="UP000068250">
    <property type="component" value="Plasmid 1P"/>
</dbReference>
<accession>A0A0U5F8D9</accession>
<dbReference type="EMBL" id="LN609303">
    <property type="protein sequence ID" value="CEF57337.1"/>
    <property type="molecule type" value="Genomic_DNA"/>
</dbReference>
<dbReference type="PATRIC" id="fig|431306.5.peg.2747"/>
<sequence length="53" mass="5946">MFSARSQLMRAGKAAPSGAHCLALARLHELWQGLISTFFRFFCLRPHIDLTGN</sequence>